<dbReference type="RefSeq" id="WP_129234787.1">
    <property type="nucleotide sequence ID" value="NZ_SDPL01000185.1"/>
</dbReference>
<dbReference type="Proteomes" id="UP000292881">
    <property type="component" value="Unassembled WGS sequence"/>
</dbReference>
<dbReference type="AlphaFoldDB" id="A0A4Q2JK03"/>
<gene>
    <name evidence="2" type="ORF">ESO86_10130</name>
</gene>
<feature type="transmembrane region" description="Helical" evidence="1">
    <location>
        <begin position="156"/>
        <end position="181"/>
    </location>
</feature>
<feature type="transmembrane region" description="Helical" evidence="1">
    <location>
        <begin position="228"/>
        <end position="250"/>
    </location>
</feature>
<keyword evidence="1" id="KW-0472">Membrane</keyword>
<feature type="transmembrane region" description="Helical" evidence="1">
    <location>
        <begin position="193"/>
        <end position="216"/>
    </location>
</feature>
<dbReference type="OrthoDB" id="5003944at2"/>
<feature type="transmembrane region" description="Helical" evidence="1">
    <location>
        <begin position="262"/>
        <end position="283"/>
    </location>
</feature>
<reference evidence="2 3" key="1">
    <citation type="submission" date="2019-01" db="EMBL/GenBank/DDBJ databases">
        <authorList>
            <person name="Li J."/>
        </authorList>
    </citation>
    <scope>NUCLEOTIDE SEQUENCE [LARGE SCALE GENOMIC DNA]</scope>
    <source>
        <strain evidence="2 3">CGMCC 4.7180</strain>
    </source>
</reference>
<proteinExistence type="predicted"/>
<protein>
    <submittedName>
        <fullName evidence="2">Uncharacterized protein</fullName>
    </submittedName>
</protein>
<keyword evidence="1" id="KW-1133">Transmembrane helix</keyword>
<dbReference type="EMBL" id="SDPL01000185">
    <property type="protein sequence ID" value="RXZ46956.1"/>
    <property type="molecule type" value="Genomic_DNA"/>
</dbReference>
<keyword evidence="1" id="KW-0812">Transmembrane</keyword>
<evidence type="ECO:0000313" key="3">
    <source>
        <dbReference type="Proteomes" id="UP000292881"/>
    </source>
</evidence>
<feature type="transmembrane region" description="Helical" evidence="1">
    <location>
        <begin position="122"/>
        <end position="144"/>
    </location>
</feature>
<feature type="transmembrane region" description="Helical" evidence="1">
    <location>
        <begin position="79"/>
        <end position="102"/>
    </location>
</feature>
<sequence length="300" mass="30546">MSAPGIEGRLFGAAMLMLPGEFRSEYGEEIRVLARDTVREAQSQGARSARSARVRIVVDLVLAAMREHARKESVMHVNLAGLGAGIATAIGLPMIVASYSSYGFWGLVRQTGAVVGFDSTDVAVHPTIVLVGAVLTAIGLLALVHRLSAAAVATRSALRIAAVVGSAMVGLGGVSMLSYALPTVSPWRGAFDLVGSILLGAGFLAILGVLIAAGVISVRTRALGALSFTPLAVVGSLALLLGVALLGFASGVSMEVFLRGPAMAIAVWLVPVTSVLLGAGLALTPAPSGARARGREPHPA</sequence>
<comment type="caution">
    <text evidence="2">The sequence shown here is derived from an EMBL/GenBank/DDBJ whole genome shotgun (WGS) entry which is preliminary data.</text>
</comment>
<name>A0A4Q2JK03_9MICO</name>
<evidence type="ECO:0000256" key="1">
    <source>
        <dbReference type="SAM" id="Phobius"/>
    </source>
</evidence>
<accession>A0A4Q2JK03</accession>
<keyword evidence="3" id="KW-1185">Reference proteome</keyword>
<organism evidence="2 3">
    <name type="scientific">Agromyces binzhouensis</name>
    <dbReference type="NCBI Taxonomy" id="1817495"/>
    <lineage>
        <taxon>Bacteria</taxon>
        <taxon>Bacillati</taxon>
        <taxon>Actinomycetota</taxon>
        <taxon>Actinomycetes</taxon>
        <taxon>Micrococcales</taxon>
        <taxon>Microbacteriaceae</taxon>
        <taxon>Agromyces</taxon>
    </lineage>
</organism>
<evidence type="ECO:0000313" key="2">
    <source>
        <dbReference type="EMBL" id="RXZ46956.1"/>
    </source>
</evidence>